<dbReference type="GO" id="GO:0006396">
    <property type="term" value="P:RNA processing"/>
    <property type="evidence" value="ECO:0007669"/>
    <property type="project" value="InterPro"/>
</dbReference>
<evidence type="ECO:0000256" key="1">
    <source>
        <dbReference type="ARBA" id="ARBA00004123"/>
    </source>
</evidence>
<evidence type="ECO:0000313" key="6">
    <source>
        <dbReference type="Proteomes" id="UP000594260"/>
    </source>
</evidence>
<accession>A0A7M7JKP6</accession>
<dbReference type="Proteomes" id="UP000594260">
    <property type="component" value="Unplaced"/>
</dbReference>
<dbReference type="InParanoid" id="A0A7M7JKP6"/>
<dbReference type="Pfam" id="PF09429">
    <property type="entry name" value="Wbp11"/>
    <property type="match status" value="1"/>
</dbReference>
<feature type="region of interest" description="Disordered" evidence="3">
    <location>
        <begin position="141"/>
        <end position="417"/>
    </location>
</feature>
<dbReference type="FunCoup" id="A0A7M7JKP6">
    <property type="interactions" value="1987"/>
</dbReference>
<organism evidence="5 6">
    <name type="scientific">Varroa destructor</name>
    <name type="common">Honeybee mite</name>
    <dbReference type="NCBI Taxonomy" id="109461"/>
    <lineage>
        <taxon>Eukaryota</taxon>
        <taxon>Metazoa</taxon>
        <taxon>Ecdysozoa</taxon>
        <taxon>Arthropoda</taxon>
        <taxon>Chelicerata</taxon>
        <taxon>Arachnida</taxon>
        <taxon>Acari</taxon>
        <taxon>Parasitiformes</taxon>
        <taxon>Mesostigmata</taxon>
        <taxon>Gamasina</taxon>
        <taxon>Dermanyssoidea</taxon>
        <taxon>Varroidae</taxon>
        <taxon>Varroa</taxon>
    </lineage>
</organism>
<feature type="compositionally biased region" description="Polar residues" evidence="3">
    <location>
        <begin position="1"/>
        <end position="10"/>
    </location>
</feature>
<feature type="region of interest" description="Disordered" evidence="3">
    <location>
        <begin position="460"/>
        <end position="508"/>
    </location>
</feature>
<dbReference type="PANTHER" id="PTHR13361">
    <property type="entry name" value="WW DOMAIN-BINDING PROTEIN 11"/>
    <property type="match status" value="1"/>
</dbReference>
<feature type="compositionally biased region" description="Low complexity" evidence="3">
    <location>
        <begin position="487"/>
        <end position="496"/>
    </location>
</feature>
<feature type="compositionally biased region" description="Basic residues" evidence="3">
    <location>
        <begin position="28"/>
        <end position="38"/>
    </location>
</feature>
<dbReference type="EnsemblMetazoa" id="XM_022797407">
    <property type="protein sequence ID" value="XP_022653142"/>
    <property type="gene ID" value="LOC111246956"/>
</dbReference>
<comment type="subcellular location">
    <subcellularLocation>
        <location evidence="1">Nucleus</location>
    </subcellularLocation>
</comment>
<dbReference type="PANTHER" id="PTHR13361:SF1">
    <property type="entry name" value="WW DOMAIN-BINDING PROTEIN 11"/>
    <property type="match status" value="1"/>
</dbReference>
<reference evidence="5" key="1">
    <citation type="submission" date="2021-01" db="UniProtKB">
        <authorList>
            <consortium name="EnsemblMetazoa"/>
        </authorList>
    </citation>
    <scope>IDENTIFICATION</scope>
</reference>
<feature type="compositionally biased region" description="Polar residues" evidence="3">
    <location>
        <begin position="180"/>
        <end position="189"/>
    </location>
</feature>
<dbReference type="GeneID" id="111246956"/>
<feature type="compositionally biased region" description="Pro residues" evidence="3">
    <location>
        <begin position="384"/>
        <end position="396"/>
    </location>
</feature>
<keyword evidence="6" id="KW-1185">Reference proteome</keyword>
<dbReference type="KEGG" id="vde:111246956"/>
<sequence length="523" mass="56427">MGRRSLTSTKGGKFMNPTDQARKEARKKELKKNKKQRMAVRQAVLKGKDPHAIIEDLIKIDEMQFNVTSTAAPPLSEKVLTDKRRKLLETLERVETLYRKEDADKHRALKAMFREYEQRRSELVRYFESVKQAEMVTPDEIPLPTAPTMMSLDALQDIPMPSSAPPPPAPKSILKKHPSSFFSDMQQLQQKRDSTIERLTGGKDDPKDKGVTIGISGAPGVPIGPPPNLSDCSDLDDEDDGPASVALPPPFPPLAKKVPATQLQANPAPQVRTASEATSGSGQSKQLRFAPQPTTAKDEVLEFLQQLEKVHQKEQQPNLGTQNVPGGPPPGPPGPPGQQPPLGPPVQPGMLQPPPMGMPPPPPPGMWNAQFPPPPHHPDFMLPPGMPPHGGPPPMGGPKGGPTPGHRGLSGQMYHLNKPMSTAGKTTIQAKPQMRSLQQEVVKFVPAQLRKKGLLSSTGAITAAGDHTGRREGSGSIGLSGSRKESGSVGVQGSQSNADVPHRGQPTKDDAYAQFMKEMEGLI</sequence>
<dbReference type="AlphaFoldDB" id="A0A7M7JKP6"/>
<name>A0A7M7JKP6_VARDE</name>
<feature type="region of interest" description="Disordered" evidence="3">
    <location>
        <begin position="1"/>
        <end position="42"/>
    </location>
</feature>
<evidence type="ECO:0000259" key="4">
    <source>
        <dbReference type="Pfam" id="PF09429"/>
    </source>
</evidence>
<dbReference type="OrthoDB" id="10067323at2759"/>
<protein>
    <recommendedName>
        <fullName evidence="4">Wbp11/ELF5/Saf1 N-terminal domain-containing protein</fullName>
    </recommendedName>
</protein>
<dbReference type="RefSeq" id="XP_022653142.1">
    <property type="nucleotide sequence ID" value="XM_022797407.1"/>
</dbReference>
<evidence type="ECO:0000256" key="2">
    <source>
        <dbReference type="ARBA" id="ARBA00023242"/>
    </source>
</evidence>
<feature type="compositionally biased region" description="Pro residues" evidence="3">
    <location>
        <begin position="326"/>
        <end position="375"/>
    </location>
</feature>
<feature type="compositionally biased region" description="Polar residues" evidence="3">
    <location>
        <begin position="261"/>
        <end position="286"/>
    </location>
</feature>
<dbReference type="GO" id="GO:0005681">
    <property type="term" value="C:spliceosomal complex"/>
    <property type="evidence" value="ECO:0007669"/>
    <property type="project" value="TreeGrafter"/>
</dbReference>
<keyword evidence="2" id="KW-0539">Nucleus</keyword>
<dbReference type="OMA" id="VMNPFGV"/>
<proteinExistence type="predicted"/>
<dbReference type="InterPro" id="IPR019007">
    <property type="entry name" value="Wbp11/ELF5/Saf1_N"/>
</dbReference>
<evidence type="ECO:0000313" key="5">
    <source>
        <dbReference type="EnsemblMetazoa" id="XP_022653142"/>
    </source>
</evidence>
<evidence type="ECO:0000256" key="3">
    <source>
        <dbReference type="SAM" id="MobiDB-lite"/>
    </source>
</evidence>
<feature type="domain" description="Wbp11/ELF5/Saf1 N-terminal" evidence="4">
    <location>
        <begin position="12"/>
        <end position="94"/>
    </location>
</feature>
<feature type="compositionally biased region" description="Basic and acidic residues" evidence="3">
    <location>
        <begin position="190"/>
        <end position="210"/>
    </location>
</feature>